<dbReference type="Pfam" id="PF12821">
    <property type="entry name" value="ThrE_2"/>
    <property type="match status" value="1"/>
</dbReference>
<feature type="transmembrane region" description="Helical" evidence="7">
    <location>
        <begin position="165"/>
        <end position="184"/>
    </location>
</feature>
<dbReference type="InterPro" id="IPR050539">
    <property type="entry name" value="ThrE_Dicarb/AminoAcid_Exp"/>
</dbReference>
<name>A0ABU9Z0A8_9RHOO</name>
<evidence type="ECO:0000256" key="5">
    <source>
        <dbReference type="ARBA" id="ARBA00023136"/>
    </source>
</evidence>
<dbReference type="InterPro" id="IPR010619">
    <property type="entry name" value="ThrE-like_N"/>
</dbReference>
<keyword evidence="11" id="KW-1185">Reference proteome</keyword>
<evidence type="ECO:0000256" key="3">
    <source>
        <dbReference type="ARBA" id="ARBA00022692"/>
    </source>
</evidence>
<comment type="subcellular location">
    <subcellularLocation>
        <location evidence="1">Cell membrane</location>
        <topology evidence="1">Multi-pass membrane protein</topology>
    </subcellularLocation>
</comment>
<reference evidence="10 11" key="1">
    <citation type="journal article" date="2018" name="Int. J. Syst. Evol. Microbiol.">
        <title>Uliginosibacterium sediminicola sp. nov., isolated from freshwater sediment.</title>
        <authorList>
            <person name="Hwang W.M."/>
            <person name="Kim S.M."/>
            <person name="Kang K."/>
            <person name="Ahn T.Y."/>
        </authorList>
    </citation>
    <scope>NUCLEOTIDE SEQUENCE [LARGE SCALE GENOMIC DNA]</scope>
    <source>
        <strain evidence="10 11">M1-21</strain>
    </source>
</reference>
<sequence>MAYQECSKNDALSIIEHAARLLLQYNMRTALLEQRLRQAARALALDVQIVAAYRQVTIHGREGLYIHIQVAELRINIAVSARVNQILDALCAQEIDAASALSQLREVEQTSRRHNRWILAFIFACAAAALAALMSADRNAMLVIGFSSAAGLLARQELAKRHMSLFALPFTAAFIGAVCGGILIRAGLTSTPGICLIVPALMLVPGPHFINSLHDIVENNMTSGLARLTLAAAILISASLGIFFGGWLTLGMTTVPPWDSAAVHIPLWADVILAGIAACGFGAFYNAPWKVLWTSILCGMLGHGIRYLGLEYGAGLAMSTLAACFVIGILASMFVERIRVPFAAVAFAGAVPMMPGVLMFRALGGAIDISLVGAKATEAMVSASFTNLITSCFVVGAMGLGLLLGARVNLKPITRFLGLGPGHQGRAELMHSSEE</sequence>
<evidence type="ECO:0000259" key="8">
    <source>
        <dbReference type="Pfam" id="PF06738"/>
    </source>
</evidence>
<dbReference type="InterPro" id="IPR024528">
    <property type="entry name" value="ThrE_2"/>
</dbReference>
<feature type="transmembrane region" description="Helical" evidence="7">
    <location>
        <begin position="315"/>
        <end position="335"/>
    </location>
</feature>
<gene>
    <name evidence="10" type="ORF">ABDB84_12770</name>
</gene>
<dbReference type="PANTHER" id="PTHR34390:SF2">
    <property type="entry name" value="SUCCINATE TRANSPORTER SUBUNIT YJJP-RELATED"/>
    <property type="match status" value="1"/>
</dbReference>
<feature type="transmembrane region" description="Helical" evidence="7">
    <location>
        <begin position="383"/>
        <end position="406"/>
    </location>
</feature>
<accession>A0ABU9Z0A8</accession>
<dbReference type="Pfam" id="PF06738">
    <property type="entry name" value="ThrE"/>
    <property type="match status" value="1"/>
</dbReference>
<evidence type="ECO:0000256" key="7">
    <source>
        <dbReference type="SAM" id="Phobius"/>
    </source>
</evidence>
<feature type="transmembrane region" description="Helical" evidence="7">
    <location>
        <begin position="225"/>
        <end position="245"/>
    </location>
</feature>
<keyword evidence="2" id="KW-1003">Cell membrane</keyword>
<feature type="transmembrane region" description="Helical" evidence="7">
    <location>
        <begin position="117"/>
        <end position="134"/>
    </location>
</feature>
<dbReference type="Proteomes" id="UP001410394">
    <property type="component" value="Unassembled WGS sequence"/>
</dbReference>
<feature type="domain" description="Threonine/serine exporter-like N-terminal" evidence="8">
    <location>
        <begin position="14"/>
        <end position="245"/>
    </location>
</feature>
<evidence type="ECO:0000256" key="2">
    <source>
        <dbReference type="ARBA" id="ARBA00022475"/>
    </source>
</evidence>
<feature type="transmembrane region" description="Helical" evidence="7">
    <location>
        <begin position="265"/>
        <end position="284"/>
    </location>
</feature>
<organism evidence="10 11">
    <name type="scientific">Uliginosibacterium sediminicola</name>
    <dbReference type="NCBI Taxonomy" id="2024550"/>
    <lineage>
        <taxon>Bacteria</taxon>
        <taxon>Pseudomonadati</taxon>
        <taxon>Pseudomonadota</taxon>
        <taxon>Betaproteobacteria</taxon>
        <taxon>Rhodocyclales</taxon>
        <taxon>Zoogloeaceae</taxon>
        <taxon>Uliginosibacterium</taxon>
    </lineage>
</organism>
<protein>
    <submittedName>
        <fullName evidence="10">Threonine/serine exporter family protein</fullName>
    </submittedName>
</protein>
<evidence type="ECO:0000313" key="10">
    <source>
        <dbReference type="EMBL" id="MEN3069357.1"/>
    </source>
</evidence>
<evidence type="ECO:0000313" key="11">
    <source>
        <dbReference type="Proteomes" id="UP001410394"/>
    </source>
</evidence>
<keyword evidence="4 7" id="KW-1133">Transmembrane helix</keyword>
<evidence type="ECO:0000256" key="6">
    <source>
        <dbReference type="ARBA" id="ARBA00034125"/>
    </source>
</evidence>
<dbReference type="PANTHER" id="PTHR34390">
    <property type="entry name" value="UPF0442 PROTEIN YJJB-RELATED"/>
    <property type="match status" value="1"/>
</dbReference>
<comment type="caution">
    <text evidence="10">The sequence shown here is derived from an EMBL/GenBank/DDBJ whole genome shotgun (WGS) entry which is preliminary data.</text>
</comment>
<evidence type="ECO:0000256" key="1">
    <source>
        <dbReference type="ARBA" id="ARBA00004651"/>
    </source>
</evidence>
<comment type="similarity">
    <text evidence="6">Belongs to the ThrE exporter (TC 2.A.79) family.</text>
</comment>
<feature type="transmembrane region" description="Helical" evidence="7">
    <location>
        <begin position="342"/>
        <end position="363"/>
    </location>
</feature>
<dbReference type="EMBL" id="JBDIVE010000006">
    <property type="protein sequence ID" value="MEN3069357.1"/>
    <property type="molecule type" value="Genomic_DNA"/>
</dbReference>
<keyword evidence="5 7" id="KW-0472">Membrane</keyword>
<feature type="domain" description="Threonine/Serine exporter ThrE" evidence="9">
    <location>
        <begin position="270"/>
        <end position="404"/>
    </location>
</feature>
<keyword evidence="3 7" id="KW-0812">Transmembrane</keyword>
<dbReference type="RefSeq" id="WP_345920126.1">
    <property type="nucleotide sequence ID" value="NZ_JBDIVE010000006.1"/>
</dbReference>
<evidence type="ECO:0000259" key="9">
    <source>
        <dbReference type="Pfam" id="PF12821"/>
    </source>
</evidence>
<evidence type="ECO:0000256" key="4">
    <source>
        <dbReference type="ARBA" id="ARBA00022989"/>
    </source>
</evidence>
<feature type="transmembrane region" description="Helical" evidence="7">
    <location>
        <begin position="190"/>
        <end position="213"/>
    </location>
</feature>
<proteinExistence type="inferred from homology"/>